<accession>A0A0A8Z4N6</accession>
<dbReference type="AlphaFoldDB" id="A0A0A8Z4N6"/>
<proteinExistence type="predicted"/>
<sequence>MITFQISTTITQMQYTQVRSGKISL</sequence>
<protein>
    <submittedName>
        <fullName evidence="1">Uncharacterized protein</fullName>
    </submittedName>
</protein>
<dbReference type="EMBL" id="GBRH01268078">
    <property type="protein sequence ID" value="JAD29817.1"/>
    <property type="molecule type" value="Transcribed_RNA"/>
</dbReference>
<reference evidence="1" key="1">
    <citation type="submission" date="2014-09" db="EMBL/GenBank/DDBJ databases">
        <authorList>
            <person name="Magalhaes I.L.F."/>
            <person name="Oliveira U."/>
            <person name="Santos F.R."/>
            <person name="Vidigal T.H.D.A."/>
            <person name="Brescovit A.D."/>
            <person name="Santos A.J."/>
        </authorList>
    </citation>
    <scope>NUCLEOTIDE SEQUENCE</scope>
    <source>
        <tissue evidence="1">Shoot tissue taken approximately 20 cm above the soil surface</tissue>
    </source>
</reference>
<evidence type="ECO:0000313" key="1">
    <source>
        <dbReference type="EMBL" id="JAD29817.1"/>
    </source>
</evidence>
<reference evidence="1" key="2">
    <citation type="journal article" date="2015" name="Data Brief">
        <title>Shoot transcriptome of the giant reed, Arundo donax.</title>
        <authorList>
            <person name="Barrero R.A."/>
            <person name="Guerrero F.D."/>
            <person name="Moolhuijzen P."/>
            <person name="Goolsby J.A."/>
            <person name="Tidwell J."/>
            <person name="Bellgard S.E."/>
            <person name="Bellgard M.I."/>
        </authorList>
    </citation>
    <scope>NUCLEOTIDE SEQUENCE</scope>
    <source>
        <tissue evidence="1">Shoot tissue taken approximately 20 cm above the soil surface</tissue>
    </source>
</reference>
<organism evidence="1">
    <name type="scientific">Arundo donax</name>
    <name type="common">Giant reed</name>
    <name type="synonym">Donax arundinaceus</name>
    <dbReference type="NCBI Taxonomy" id="35708"/>
    <lineage>
        <taxon>Eukaryota</taxon>
        <taxon>Viridiplantae</taxon>
        <taxon>Streptophyta</taxon>
        <taxon>Embryophyta</taxon>
        <taxon>Tracheophyta</taxon>
        <taxon>Spermatophyta</taxon>
        <taxon>Magnoliopsida</taxon>
        <taxon>Liliopsida</taxon>
        <taxon>Poales</taxon>
        <taxon>Poaceae</taxon>
        <taxon>PACMAD clade</taxon>
        <taxon>Arundinoideae</taxon>
        <taxon>Arundineae</taxon>
        <taxon>Arundo</taxon>
    </lineage>
</organism>
<name>A0A0A8Z4N6_ARUDO</name>